<dbReference type="Proteomes" id="UP000838756">
    <property type="component" value="Unassembled WGS sequence"/>
</dbReference>
<keyword evidence="2" id="KW-1185">Reference proteome</keyword>
<sequence length="282" mass="32287">MESAHSERVEITQACANADICNIFDDHSIVIICISWPCRNKYYGDYVTQALAAGFLYKLAQLEEGRRYLNYSSKITNDIKRVMRKKNDVIEVDTIESLNATLNLLKPAFEKNLAISYFKKSTYEGVGKRTLSDLVQLRKYMTYDEVLMHLEMLDTYSQNDTGRTELTLHLPLILILFKHLIMEYDNSEINMPVTNILASIVSNNIVKQKESEKSDTTIMVLEEMGTQATINMKSQECQFPPKKTNTKKYKSKNALGVAPNKFRTPSKRQGIIEVFTVTDLIL</sequence>
<gene>
    <name evidence="1" type="primary">jg23449</name>
    <name evidence="1" type="ORF">PAEG_LOCUS20131</name>
</gene>
<comment type="caution">
    <text evidence="1">The sequence shown here is derived from an EMBL/GenBank/DDBJ whole genome shotgun (WGS) entry which is preliminary data.</text>
</comment>
<protein>
    <submittedName>
        <fullName evidence="1">Jg23449 protein</fullName>
    </submittedName>
</protein>
<dbReference type="OrthoDB" id="7479007at2759"/>
<evidence type="ECO:0000313" key="1">
    <source>
        <dbReference type="EMBL" id="CAH2244142.1"/>
    </source>
</evidence>
<reference evidence="1" key="1">
    <citation type="submission" date="2022-03" db="EMBL/GenBank/DDBJ databases">
        <authorList>
            <person name="Lindestad O."/>
        </authorList>
    </citation>
    <scope>NUCLEOTIDE SEQUENCE</scope>
</reference>
<dbReference type="EMBL" id="CAKXAJ010025807">
    <property type="protein sequence ID" value="CAH2244142.1"/>
    <property type="molecule type" value="Genomic_DNA"/>
</dbReference>
<accession>A0A8S4S1D3</accession>
<evidence type="ECO:0000313" key="2">
    <source>
        <dbReference type="Proteomes" id="UP000838756"/>
    </source>
</evidence>
<organism evidence="1 2">
    <name type="scientific">Pararge aegeria aegeria</name>
    <dbReference type="NCBI Taxonomy" id="348720"/>
    <lineage>
        <taxon>Eukaryota</taxon>
        <taxon>Metazoa</taxon>
        <taxon>Ecdysozoa</taxon>
        <taxon>Arthropoda</taxon>
        <taxon>Hexapoda</taxon>
        <taxon>Insecta</taxon>
        <taxon>Pterygota</taxon>
        <taxon>Neoptera</taxon>
        <taxon>Endopterygota</taxon>
        <taxon>Lepidoptera</taxon>
        <taxon>Glossata</taxon>
        <taxon>Ditrysia</taxon>
        <taxon>Papilionoidea</taxon>
        <taxon>Nymphalidae</taxon>
        <taxon>Satyrinae</taxon>
        <taxon>Satyrini</taxon>
        <taxon>Parargina</taxon>
        <taxon>Pararge</taxon>
    </lineage>
</organism>
<dbReference type="AlphaFoldDB" id="A0A8S4S1D3"/>
<name>A0A8S4S1D3_9NEOP</name>
<proteinExistence type="predicted"/>